<feature type="transmembrane region" description="Helical" evidence="12">
    <location>
        <begin position="212"/>
        <end position="231"/>
    </location>
</feature>
<dbReference type="PANTHER" id="PTHR32196:SF32">
    <property type="entry name" value="XYLOSE TRANSPORT SYSTEM PERMEASE PROTEIN XYLH"/>
    <property type="match status" value="1"/>
</dbReference>
<keyword evidence="7 12" id="KW-1133">Transmembrane helix</keyword>
<dbReference type="CDD" id="cd06579">
    <property type="entry name" value="TM_PBP1_transp_AraH_like"/>
    <property type="match status" value="1"/>
</dbReference>
<keyword evidence="6 12" id="KW-0812">Transmembrane</keyword>
<evidence type="ECO:0000256" key="8">
    <source>
        <dbReference type="ARBA" id="ARBA00023136"/>
    </source>
</evidence>
<comment type="subcellular location">
    <subcellularLocation>
        <location evidence="1">Cell membrane</location>
        <topology evidence="1">Multi-pass membrane protein</topology>
    </subcellularLocation>
</comment>
<feature type="transmembrane region" description="Helical" evidence="12">
    <location>
        <begin position="289"/>
        <end position="307"/>
    </location>
</feature>
<feature type="transmembrane region" description="Helical" evidence="12">
    <location>
        <begin position="252"/>
        <end position="269"/>
    </location>
</feature>
<evidence type="ECO:0000313" key="13">
    <source>
        <dbReference type="EMBL" id="MBR7838772.1"/>
    </source>
</evidence>
<gene>
    <name evidence="13" type="ORF">KDL01_36225</name>
</gene>
<evidence type="ECO:0000256" key="3">
    <source>
        <dbReference type="ARBA" id="ARBA00022475"/>
    </source>
</evidence>
<evidence type="ECO:0000256" key="2">
    <source>
        <dbReference type="ARBA" id="ARBA00022448"/>
    </source>
</evidence>
<organism evidence="13 14">
    <name type="scientific">Actinospica durhamensis</name>
    <dbReference type="NCBI Taxonomy" id="1508375"/>
    <lineage>
        <taxon>Bacteria</taxon>
        <taxon>Bacillati</taxon>
        <taxon>Actinomycetota</taxon>
        <taxon>Actinomycetes</taxon>
        <taxon>Catenulisporales</taxon>
        <taxon>Actinospicaceae</taxon>
        <taxon>Actinospica</taxon>
    </lineage>
</organism>
<sequence length="446" mass="45844">MSELASDSPSTVSTETSAAGTRDVVADHEAANPAVHVTALIPQTLGATLSSYVRRVRGGETGSVPAVAGAALLMVVFGIAQSSFMTTSNFVQIVQQAAPNTLLAMGLVFVLLLGEIDLSAGVVGSTAAAVAAVLSVKHGMPWYAAILGAAAFGAVSGMVLGWLRAKLNIPSFVVTLSAFIAFQGVQVLIINSKSNGIQISDQTLHNLYFGRLTPAAGWVVLVVSVVLYALVKVVQANARRRKNLANEPFSVLGLRVAAMLVFGGIFVHLMNIDQAVAWQQREGIHQRGVPWSAVIILALVVVLSFVLTKTRYGRHVFAVGGSEEAARRAGIRVLAIRISVFVICSAMAAVSGLVLAGQLGGSNTGDGGGNTLLYAVAAAVIGGTSLMGGRGRVVDAVLGGAVLAILANGVSDLIQGGNAAAYELIIDGAVLLLAAAVDSMSRRAKR</sequence>
<evidence type="ECO:0000256" key="12">
    <source>
        <dbReference type="SAM" id="Phobius"/>
    </source>
</evidence>
<evidence type="ECO:0000256" key="1">
    <source>
        <dbReference type="ARBA" id="ARBA00004651"/>
    </source>
</evidence>
<dbReference type="GO" id="GO:0005886">
    <property type="term" value="C:plasma membrane"/>
    <property type="evidence" value="ECO:0007669"/>
    <property type="project" value="UniProtKB-SubCell"/>
</dbReference>
<dbReference type="Proteomes" id="UP000675781">
    <property type="component" value="Unassembled WGS sequence"/>
</dbReference>
<evidence type="ECO:0000256" key="5">
    <source>
        <dbReference type="ARBA" id="ARBA00022597"/>
    </source>
</evidence>
<evidence type="ECO:0000256" key="6">
    <source>
        <dbReference type="ARBA" id="ARBA00022692"/>
    </source>
</evidence>
<keyword evidence="14" id="KW-1185">Reference proteome</keyword>
<dbReference type="PANTHER" id="PTHR32196">
    <property type="entry name" value="ABC TRANSPORTER PERMEASE PROTEIN YPHD-RELATED-RELATED"/>
    <property type="match status" value="1"/>
</dbReference>
<keyword evidence="2" id="KW-0813">Transport</keyword>
<feature type="transmembrane region" description="Helical" evidence="12">
    <location>
        <begin position="334"/>
        <end position="359"/>
    </location>
</feature>
<dbReference type="RefSeq" id="WP_212533221.1">
    <property type="nucleotide sequence ID" value="NZ_JAGSOG010000328.1"/>
</dbReference>
<keyword evidence="5" id="KW-0762">Sugar transport</keyword>
<feature type="transmembrane region" description="Helical" evidence="12">
    <location>
        <begin position="396"/>
        <end position="414"/>
    </location>
</feature>
<name>A0A941EV85_9ACTN</name>
<feature type="transmembrane region" description="Helical" evidence="12">
    <location>
        <begin position="420"/>
        <end position="437"/>
    </location>
</feature>
<dbReference type="GO" id="GO:0022857">
    <property type="term" value="F:transmembrane transporter activity"/>
    <property type="evidence" value="ECO:0007669"/>
    <property type="project" value="InterPro"/>
</dbReference>
<keyword evidence="3" id="KW-1003">Cell membrane</keyword>
<evidence type="ECO:0000256" key="7">
    <source>
        <dbReference type="ARBA" id="ARBA00022989"/>
    </source>
</evidence>
<proteinExistence type="predicted"/>
<evidence type="ECO:0000256" key="11">
    <source>
        <dbReference type="SAM" id="MobiDB-lite"/>
    </source>
</evidence>
<accession>A0A941EV85</accession>
<feature type="transmembrane region" description="Helical" evidence="12">
    <location>
        <begin position="371"/>
        <end position="389"/>
    </location>
</feature>
<evidence type="ECO:0000256" key="4">
    <source>
        <dbReference type="ARBA" id="ARBA00022519"/>
    </source>
</evidence>
<feature type="compositionally biased region" description="Polar residues" evidence="11">
    <location>
        <begin position="1"/>
        <end position="19"/>
    </location>
</feature>
<protein>
    <recommendedName>
        <fullName evidence="10">Xylose transport system permease protein XylH</fullName>
    </recommendedName>
</protein>
<comment type="caution">
    <text evidence="13">The sequence shown here is derived from an EMBL/GenBank/DDBJ whole genome shotgun (WGS) entry which is preliminary data.</text>
</comment>
<dbReference type="EMBL" id="JAGSOG010000328">
    <property type="protein sequence ID" value="MBR7838772.1"/>
    <property type="molecule type" value="Genomic_DNA"/>
</dbReference>
<dbReference type="InterPro" id="IPR001851">
    <property type="entry name" value="ABC_transp_permease"/>
</dbReference>
<dbReference type="AlphaFoldDB" id="A0A941EV85"/>
<keyword evidence="4" id="KW-0997">Cell inner membrane</keyword>
<comment type="function">
    <text evidence="9">Part of the binding-protein-dependent transport system for D-xylose. Probably responsible for the translocation of the substrate across the membrane.</text>
</comment>
<evidence type="ECO:0000313" key="14">
    <source>
        <dbReference type="Proteomes" id="UP000675781"/>
    </source>
</evidence>
<feature type="region of interest" description="Disordered" evidence="11">
    <location>
        <begin position="1"/>
        <end position="20"/>
    </location>
</feature>
<feature type="transmembrane region" description="Helical" evidence="12">
    <location>
        <begin position="172"/>
        <end position="192"/>
    </location>
</feature>
<feature type="transmembrane region" description="Helical" evidence="12">
    <location>
        <begin position="90"/>
        <end position="113"/>
    </location>
</feature>
<feature type="transmembrane region" description="Helical" evidence="12">
    <location>
        <begin position="142"/>
        <end position="163"/>
    </location>
</feature>
<feature type="transmembrane region" description="Helical" evidence="12">
    <location>
        <begin position="64"/>
        <end position="84"/>
    </location>
</feature>
<dbReference type="Pfam" id="PF02653">
    <property type="entry name" value="BPD_transp_2"/>
    <property type="match status" value="1"/>
</dbReference>
<keyword evidence="8 12" id="KW-0472">Membrane</keyword>
<evidence type="ECO:0000256" key="10">
    <source>
        <dbReference type="ARBA" id="ARBA00035686"/>
    </source>
</evidence>
<reference evidence="13" key="1">
    <citation type="submission" date="2021-04" db="EMBL/GenBank/DDBJ databases">
        <title>Genome based classification of Actinospica acidithermotolerans sp. nov., an actinobacterium isolated from an Indonesian hot spring.</title>
        <authorList>
            <person name="Kusuma A.B."/>
            <person name="Putra K.E."/>
            <person name="Nafisah S."/>
            <person name="Loh J."/>
            <person name="Nouioui I."/>
            <person name="Goodfellow M."/>
        </authorList>
    </citation>
    <scope>NUCLEOTIDE SEQUENCE</scope>
    <source>
        <strain evidence="13">CSCA 57</strain>
    </source>
</reference>
<evidence type="ECO:0000256" key="9">
    <source>
        <dbReference type="ARBA" id="ARBA00035611"/>
    </source>
</evidence>